<protein>
    <submittedName>
        <fullName evidence="1">Uncharacterized protein</fullName>
    </submittedName>
</protein>
<reference evidence="1" key="1">
    <citation type="submission" date="2022-09" db="EMBL/GenBank/DDBJ databases">
        <title>Culturomic study of gut microbiota in children with autism spectrum disorder.</title>
        <authorList>
            <person name="Efimov B.A."/>
            <person name="Chaplin A.V."/>
            <person name="Sokolova S.R."/>
            <person name="Pikina A.P."/>
            <person name="Korzhanova M."/>
            <person name="Belova V."/>
            <person name="Korostin D."/>
        </authorList>
    </citation>
    <scope>NUCLEOTIDE SEQUENCE</scope>
    <source>
        <strain evidence="1">ASD5510</strain>
    </source>
</reference>
<gene>
    <name evidence="1" type="ORF">OBO34_08325</name>
</gene>
<dbReference type="EMBL" id="JAOSHN010000003">
    <property type="protein sequence ID" value="MCU7378361.1"/>
    <property type="molecule type" value="Genomic_DNA"/>
</dbReference>
<dbReference type="RefSeq" id="WP_253019848.1">
    <property type="nucleotide sequence ID" value="NZ_JAOSHN010000003.1"/>
</dbReference>
<evidence type="ECO:0000313" key="1">
    <source>
        <dbReference type="EMBL" id="MCU7378361.1"/>
    </source>
</evidence>
<proteinExistence type="predicted"/>
<name>A0A9J6QMF3_9FIRM</name>
<sequence>MVKKLCEHCLEDNDIYFVKTEHDKIFINDNYQGLFVLDMKFNCIDHMQMDDELFIYEGFVHDEEVFLHCAENNCIIYVSFKKRSKKIVNLPNGFMTSFNEVVRWTDKRVDLICGNGRFYRVDFMDNKIHKVSCPDNSLPYYEALCKAMEQGGIDRVVNWKSGYGYKKRSDRFDLYSVRDGFTGELDKSAYHIYEKDGVLAGVGEEKIEVLYRAQKTVLTPKRGYYFIGFDGTTVDEEKILITIQSDKQNCKKNRMTLFII</sequence>
<accession>A0A9J6QMF3</accession>
<dbReference type="Proteomes" id="UP001065549">
    <property type="component" value="Unassembled WGS sequence"/>
</dbReference>
<organism evidence="1 2">
    <name type="scientific">Hominibacterium faecale</name>
    <dbReference type="NCBI Taxonomy" id="2839743"/>
    <lineage>
        <taxon>Bacteria</taxon>
        <taxon>Bacillati</taxon>
        <taxon>Bacillota</taxon>
        <taxon>Clostridia</taxon>
        <taxon>Peptostreptococcales</taxon>
        <taxon>Anaerovoracaceae</taxon>
        <taxon>Hominibacterium</taxon>
    </lineage>
</organism>
<keyword evidence="2" id="KW-1185">Reference proteome</keyword>
<dbReference type="AlphaFoldDB" id="A0A9J6QMF3"/>
<comment type="caution">
    <text evidence="1">The sequence shown here is derived from an EMBL/GenBank/DDBJ whole genome shotgun (WGS) entry which is preliminary data.</text>
</comment>
<evidence type="ECO:0000313" key="2">
    <source>
        <dbReference type="Proteomes" id="UP001065549"/>
    </source>
</evidence>